<protein>
    <recommendedName>
        <fullName evidence="1">DUF4485 domain-containing protein</fullName>
    </recommendedName>
</protein>
<dbReference type="OrthoDB" id="6623662at2759"/>
<evidence type="ECO:0000313" key="2">
    <source>
        <dbReference type="EMBL" id="JAB94029.1"/>
    </source>
</evidence>
<name>W8BXS4_CERCA</name>
<dbReference type="AlphaFoldDB" id="W8BXS4"/>
<sequence>MAFSNNGIDFDFLLTEDFLLFLDLCRDPNQVFRPNSDESCLAQNWLDKLCRYECADLEERRLRNIYMSYLCCCLIEGVLKGPFANQPNNGRLQMTNFNATKKQALSCPVVCKERRHSVCEDSKSIRFSDNCEQQQLGSCFSNATKVGGSANREVMRCPPEVRFGPNIKCEPDSTNGGSTKRSSANVFSNYMLREITSPSAYNSFASHRNSGPCDLCENYDPYAHAKESLRQDVAALLEAIQGELSGYVESGCNKYLESELLRYKNFIMNFSSIACVLNNLKSQPALRSFLLINLQNDLIKLISDGCI</sequence>
<organism evidence="2">
    <name type="scientific">Ceratitis capitata</name>
    <name type="common">Mediterranean fruit fly</name>
    <name type="synonym">Tephritis capitata</name>
    <dbReference type="NCBI Taxonomy" id="7213"/>
    <lineage>
        <taxon>Eukaryota</taxon>
        <taxon>Metazoa</taxon>
        <taxon>Ecdysozoa</taxon>
        <taxon>Arthropoda</taxon>
        <taxon>Hexapoda</taxon>
        <taxon>Insecta</taxon>
        <taxon>Pterygota</taxon>
        <taxon>Neoptera</taxon>
        <taxon>Endopterygota</taxon>
        <taxon>Diptera</taxon>
        <taxon>Brachycera</taxon>
        <taxon>Muscomorpha</taxon>
        <taxon>Tephritoidea</taxon>
        <taxon>Tephritidae</taxon>
        <taxon>Ceratitis</taxon>
        <taxon>Ceratitis</taxon>
    </lineage>
</organism>
<reference evidence="2" key="1">
    <citation type="submission" date="2013-07" db="EMBL/GenBank/DDBJ databases">
        <authorList>
            <person name="Geib S."/>
        </authorList>
    </citation>
    <scope>NUCLEOTIDE SEQUENCE</scope>
</reference>
<accession>W8BXS4</accession>
<dbReference type="InterPro" id="IPR027831">
    <property type="entry name" value="DUF4485"/>
</dbReference>
<evidence type="ECO:0000259" key="1">
    <source>
        <dbReference type="Pfam" id="PF14846"/>
    </source>
</evidence>
<dbReference type="EMBL" id="GAMC01012526">
    <property type="protein sequence ID" value="JAB94029.1"/>
    <property type="molecule type" value="mRNA"/>
</dbReference>
<reference evidence="2" key="2">
    <citation type="journal article" date="2014" name="BMC Genomics">
        <title>A genomic perspective to assessing quality of mass-reared SIT flies used in Mediterranean fruit fly (Ceratitis capitata) eradication in California.</title>
        <authorList>
            <person name="Calla B."/>
            <person name="Hall B."/>
            <person name="Hou S."/>
            <person name="Geib S.M."/>
        </authorList>
    </citation>
    <scope>NUCLEOTIDE SEQUENCE</scope>
</reference>
<proteinExistence type="evidence at transcript level"/>
<dbReference type="Pfam" id="PF14846">
    <property type="entry name" value="DUF4485"/>
    <property type="match status" value="1"/>
</dbReference>
<feature type="domain" description="DUF4485" evidence="1">
    <location>
        <begin position="35"/>
        <end position="94"/>
    </location>
</feature>